<organism evidence="1">
    <name type="scientific">Medicago truncatula</name>
    <name type="common">Barrel medic</name>
    <name type="synonym">Medicago tribuloides</name>
    <dbReference type="NCBI Taxonomy" id="3880"/>
    <lineage>
        <taxon>Eukaryota</taxon>
        <taxon>Viridiplantae</taxon>
        <taxon>Streptophyta</taxon>
        <taxon>Embryophyta</taxon>
        <taxon>Tracheophyta</taxon>
        <taxon>Spermatophyta</taxon>
        <taxon>Magnoliopsida</taxon>
        <taxon>eudicotyledons</taxon>
        <taxon>Gunneridae</taxon>
        <taxon>Pentapetalae</taxon>
        <taxon>rosids</taxon>
        <taxon>fabids</taxon>
        <taxon>Fabales</taxon>
        <taxon>Fabaceae</taxon>
        <taxon>Papilionoideae</taxon>
        <taxon>50 kb inversion clade</taxon>
        <taxon>NPAAA clade</taxon>
        <taxon>Hologalegina</taxon>
        <taxon>IRL clade</taxon>
        <taxon>Trifolieae</taxon>
        <taxon>Medicago</taxon>
    </lineage>
</organism>
<dbReference type="EMBL" id="AC150441">
    <property type="protein sequence ID" value="ABD32655.1"/>
    <property type="molecule type" value="Genomic_DNA"/>
</dbReference>
<dbReference type="AlphaFoldDB" id="Q2HTH6"/>
<gene>
    <name evidence="1" type="ORF">MtrDRAFT_AC150441g13v1</name>
</gene>
<protein>
    <submittedName>
        <fullName evidence="1">Uncharacterized protein</fullName>
    </submittedName>
</protein>
<sequence length="53" mass="6261">MHLFDGAWRKNVKCANNGMKLNGIHDSIKVRDTLAMVIHYRQLQTDLLEHIWE</sequence>
<name>Q2HTH6_MEDTR</name>
<evidence type="ECO:0000313" key="1">
    <source>
        <dbReference type="EMBL" id="ABD32655.1"/>
    </source>
</evidence>
<accession>Q2HTH6</accession>
<reference evidence="1" key="2">
    <citation type="submission" date="2006-02" db="EMBL/GenBank/DDBJ databases">
        <authorList>
            <consortium name="The International Medicago Genome Annotation Group"/>
        </authorList>
    </citation>
    <scope>NUCLEOTIDE SEQUENCE</scope>
</reference>
<proteinExistence type="predicted"/>
<reference evidence="1" key="1">
    <citation type="submission" date="2004-11" db="EMBL/GenBank/DDBJ databases">
        <title>Medicago truncatula BAC genomic sequence.</title>
        <authorList>
            <person name="Town C.D."/>
            <person name="Tallon L.J."/>
            <person name="Arbogast T."/>
            <person name="Althoff R."/>
            <person name="Hine E."/>
            <person name="Monaghan E."/>
            <person name="Smith S.A."/>
            <person name="Utterback T."/>
            <person name="Feldblyum T."/>
            <person name="Koo H."/>
            <person name="Cheung F."/>
        </authorList>
    </citation>
    <scope>NUCLEOTIDE SEQUENCE</scope>
</reference>